<evidence type="ECO:0000313" key="3">
    <source>
        <dbReference type="Proteomes" id="UP001229346"/>
    </source>
</evidence>
<dbReference type="Gene3D" id="3.30.720.100">
    <property type="match status" value="1"/>
</dbReference>
<dbReference type="Proteomes" id="UP001229346">
    <property type="component" value="Unassembled WGS sequence"/>
</dbReference>
<organism evidence="2 3">
    <name type="scientific">Paenibacillus harenae</name>
    <dbReference type="NCBI Taxonomy" id="306543"/>
    <lineage>
        <taxon>Bacteria</taxon>
        <taxon>Bacillati</taxon>
        <taxon>Bacillota</taxon>
        <taxon>Bacilli</taxon>
        <taxon>Bacillales</taxon>
        <taxon>Paenibacillaceae</taxon>
        <taxon>Paenibacillus</taxon>
    </lineage>
</organism>
<proteinExistence type="predicted"/>
<dbReference type="Gene3D" id="3.30.720.110">
    <property type="match status" value="1"/>
</dbReference>
<dbReference type="SUPFAM" id="SSF54593">
    <property type="entry name" value="Glyoxalase/Bleomycin resistance protein/Dihydroxybiphenyl dioxygenase"/>
    <property type="match status" value="1"/>
</dbReference>
<dbReference type="InterPro" id="IPR029068">
    <property type="entry name" value="Glyas_Bleomycin-R_OHBP_Dase"/>
</dbReference>
<keyword evidence="3" id="KW-1185">Reference proteome</keyword>
<dbReference type="CDD" id="cd06588">
    <property type="entry name" value="PhnB_like"/>
    <property type="match status" value="1"/>
</dbReference>
<dbReference type="RefSeq" id="WP_307208661.1">
    <property type="nucleotide sequence ID" value="NZ_JAUSST010000005.1"/>
</dbReference>
<dbReference type="EMBL" id="JAUSSU010000021">
    <property type="protein sequence ID" value="MDQ0116590.1"/>
    <property type="molecule type" value="Genomic_DNA"/>
</dbReference>
<dbReference type="Pfam" id="PF06983">
    <property type="entry name" value="3-dmu-9_3-mt"/>
    <property type="match status" value="1"/>
</dbReference>
<reference evidence="2 3" key="1">
    <citation type="submission" date="2023-07" db="EMBL/GenBank/DDBJ databases">
        <title>Sorghum-associated microbial communities from plants grown in Nebraska, USA.</title>
        <authorList>
            <person name="Schachtman D."/>
        </authorList>
    </citation>
    <scope>NUCLEOTIDE SEQUENCE [LARGE SCALE GENOMIC DNA]</scope>
    <source>
        <strain evidence="2 3">CC482</strain>
    </source>
</reference>
<dbReference type="InterPro" id="IPR009725">
    <property type="entry name" value="3_dmu_93_MTrfase"/>
</dbReference>
<accession>A0ABT9UD42</accession>
<dbReference type="InterPro" id="IPR028973">
    <property type="entry name" value="PhnB-like"/>
</dbReference>
<comment type="caution">
    <text evidence="2">The sequence shown here is derived from an EMBL/GenBank/DDBJ whole genome shotgun (WGS) entry which is preliminary data.</text>
</comment>
<dbReference type="PIRSF" id="PIRSF021700">
    <property type="entry name" value="3_dmu_93_MTrfase"/>
    <property type="match status" value="1"/>
</dbReference>
<feature type="domain" description="PhnB-like" evidence="1">
    <location>
        <begin position="6"/>
        <end position="131"/>
    </location>
</feature>
<dbReference type="PANTHER" id="PTHR33990:SF4">
    <property type="entry name" value="PHNB-LIKE DOMAIN-CONTAINING PROTEIN"/>
    <property type="match status" value="1"/>
</dbReference>
<dbReference type="PANTHER" id="PTHR33990">
    <property type="entry name" value="PROTEIN YJDN-RELATED"/>
    <property type="match status" value="1"/>
</dbReference>
<sequence>MASHSQKMTTFLMFAGQAEAAMNDYVSIFDESEVISIIRYGAEGPGDEGTVMHALFTLKGQQFMCIDSSVNHAFTFTPAISIFVTCDTDQEIDEVFRKLSDGGSVLMPLSQTPVSKQFGWVQDKYGVSWQLNLPNQQ</sequence>
<name>A0ABT9UD42_PAEHA</name>
<protein>
    <submittedName>
        <fullName evidence="2">3-demethylubiquinone-9 3-methyltransferase (Glyoxalase superfamily)</fullName>
    </submittedName>
</protein>
<evidence type="ECO:0000259" key="1">
    <source>
        <dbReference type="Pfam" id="PF06983"/>
    </source>
</evidence>
<gene>
    <name evidence="2" type="ORF">J2T15_006071</name>
</gene>
<evidence type="ECO:0000313" key="2">
    <source>
        <dbReference type="EMBL" id="MDQ0116590.1"/>
    </source>
</evidence>